<keyword evidence="1" id="KW-0732">Signal</keyword>
<dbReference type="RefSeq" id="WP_256551417.1">
    <property type="nucleotide sequence ID" value="NZ_CP101751.1"/>
</dbReference>
<evidence type="ECO:0008006" key="4">
    <source>
        <dbReference type="Google" id="ProtNLM"/>
    </source>
</evidence>
<evidence type="ECO:0000313" key="2">
    <source>
        <dbReference type="EMBL" id="UUC45730.1"/>
    </source>
</evidence>
<evidence type="ECO:0000256" key="1">
    <source>
        <dbReference type="SAM" id="SignalP"/>
    </source>
</evidence>
<feature type="signal peptide" evidence="1">
    <location>
        <begin position="1"/>
        <end position="19"/>
    </location>
</feature>
<accession>A0ABY5ISF7</accession>
<protein>
    <recommendedName>
        <fullName evidence="4">TonB-dependent receptor plug domain-containing protein</fullName>
    </recommendedName>
</protein>
<keyword evidence="3" id="KW-1185">Reference proteome</keyword>
<organism evidence="2 3">
    <name type="scientific">Flavobacterium cerinum</name>
    <dbReference type="NCBI Taxonomy" id="2502784"/>
    <lineage>
        <taxon>Bacteria</taxon>
        <taxon>Pseudomonadati</taxon>
        <taxon>Bacteroidota</taxon>
        <taxon>Flavobacteriia</taxon>
        <taxon>Flavobacteriales</taxon>
        <taxon>Flavobacteriaceae</taxon>
        <taxon>Flavobacterium</taxon>
    </lineage>
</organism>
<reference evidence="2" key="1">
    <citation type="submission" date="2022-07" db="EMBL/GenBank/DDBJ databases">
        <title>Isolation, identification, and degradation of a PFOSA degrading strain from sewage treatment plant.</title>
        <authorList>
            <person name="Zhang L."/>
            <person name="Huo Y."/>
        </authorList>
    </citation>
    <scope>NUCLEOTIDE SEQUENCE</scope>
    <source>
        <strain evidence="2">C1</strain>
    </source>
</reference>
<dbReference type="EMBL" id="CP101751">
    <property type="protein sequence ID" value="UUC45730.1"/>
    <property type="molecule type" value="Genomic_DNA"/>
</dbReference>
<dbReference type="Gene3D" id="2.60.40.1930">
    <property type="match status" value="1"/>
</dbReference>
<dbReference type="Proteomes" id="UP001059844">
    <property type="component" value="Chromosome"/>
</dbReference>
<evidence type="ECO:0000313" key="3">
    <source>
        <dbReference type="Proteomes" id="UP001059844"/>
    </source>
</evidence>
<sequence length="794" mass="89782">MLLKNLLLLLLLVHYNSQAQSSVTQREQEIASLYSNYFKANREKIHLHLNKTVYLSEETIWFKGYVIEEKNKLPFPQTANVYVDLVDEKGTKIQSELCYSSNGILEGYISLDKKTATGNYYIRAYTNFMNNFKEDESALYKIRILNPSDPATSNTNSKLNLKALTVQFFPESGVLLENTTNTIGIKITDCNEKPAIIRDGSIVNAKGVVVTRFSTNENGIGRFDLLRNQDAPYKAVFTINNTTQSFALPAAKTEGYTFSINNYTLTDKAFLKIRSVTPVTVDTQLSLIIQQDEKVTLIESLILKKGTNEESFTINNDHFYNGINTLTLIDSNNKKIADRLIFKPYSILKESIVTIAKKRNDSIIFKGSSTIPFASLSISVVPEKSVATGDTRSLYDTFIFSTYLNHYWSGNPATYLADFSRNRHYELDTYLITQKPKYDFETISNTAVPDNKYEFQTGITIKGTINKPLSDRDKYFVEMSAFFNSIKKQSEINDKNEFFFNNVILSDSTKVSFILQNRKGKIEEIPMSIQVLKGQNIFLKQLPQLPSQCPDGTSPTNKTETYSFPYVRDTKVVQLNDVNIKKAPKAPVLKNINRFSNSMARGFKISSGDFASFREVLPFIGAHGFDVIYKNGDVYINNRITRSLRGNPSPAVFVDDVPLQPDLTMLIGMSLDMVEEIYISKNGYGLGMDGGSGYIRIYTKRYMGTSEPARSKAQSYVVKKAFQPYKSFKNPDYLDYDAGFINYGTINWTPNVETDENGAFTFSIPNYNQKSVKVKIEGIGSNGELISEEKIIHL</sequence>
<proteinExistence type="predicted"/>
<feature type="chain" id="PRO_5047115423" description="TonB-dependent receptor plug domain-containing protein" evidence="1">
    <location>
        <begin position="20"/>
        <end position="794"/>
    </location>
</feature>
<gene>
    <name evidence="2" type="ORF">NOX80_00625</name>
</gene>
<name>A0ABY5ISF7_9FLAO</name>